<evidence type="ECO:0000313" key="3">
    <source>
        <dbReference type="EMBL" id="KFP43159.1"/>
    </source>
</evidence>
<feature type="non-terminal residue" evidence="3">
    <location>
        <position position="94"/>
    </location>
</feature>
<dbReference type="PROSITE" id="PS50020">
    <property type="entry name" value="WW_DOMAIN_2"/>
    <property type="match status" value="1"/>
</dbReference>
<feature type="compositionally biased region" description="Basic residues" evidence="1">
    <location>
        <begin position="82"/>
        <end position="94"/>
    </location>
</feature>
<gene>
    <name evidence="3" type="ORF">N324_12561</name>
</gene>
<dbReference type="PANTHER" id="PTHR21715:SF0">
    <property type="entry name" value="RH04127P"/>
    <property type="match status" value="1"/>
</dbReference>
<proteinExistence type="predicted"/>
<dbReference type="InterPro" id="IPR036020">
    <property type="entry name" value="WW_dom_sf"/>
</dbReference>
<dbReference type="AlphaFoldDB" id="A0A091KRH4"/>
<dbReference type="InterPro" id="IPR001202">
    <property type="entry name" value="WW_dom"/>
</dbReference>
<keyword evidence="4" id="KW-1185">Reference proteome</keyword>
<organism evidence="3 4">
    <name type="scientific">Chlamydotis macqueenii</name>
    <name type="common">Macqueen's bustard</name>
    <dbReference type="NCBI Taxonomy" id="187382"/>
    <lineage>
        <taxon>Eukaryota</taxon>
        <taxon>Metazoa</taxon>
        <taxon>Chordata</taxon>
        <taxon>Craniata</taxon>
        <taxon>Vertebrata</taxon>
        <taxon>Euteleostomi</taxon>
        <taxon>Archelosauria</taxon>
        <taxon>Archosauria</taxon>
        <taxon>Dinosauria</taxon>
        <taxon>Saurischia</taxon>
        <taxon>Theropoda</taxon>
        <taxon>Coelurosauria</taxon>
        <taxon>Aves</taxon>
        <taxon>Neognathae</taxon>
        <taxon>Neoaves</taxon>
        <taxon>Otidimorphae</taxon>
        <taxon>Otidiformes</taxon>
        <taxon>Otididae</taxon>
        <taxon>Chlamydotis</taxon>
    </lineage>
</organism>
<evidence type="ECO:0000256" key="1">
    <source>
        <dbReference type="SAM" id="MobiDB-lite"/>
    </source>
</evidence>
<feature type="region of interest" description="Disordered" evidence="1">
    <location>
        <begin position="72"/>
        <end position="94"/>
    </location>
</feature>
<accession>A0A091KRH4</accession>
<protein>
    <submittedName>
        <fullName evidence="3">Centrosomal protein of 164 kDa</fullName>
    </submittedName>
</protein>
<dbReference type="EMBL" id="KK755548">
    <property type="protein sequence ID" value="KFP43159.1"/>
    <property type="molecule type" value="Genomic_DNA"/>
</dbReference>
<evidence type="ECO:0000313" key="4">
    <source>
        <dbReference type="Proteomes" id="UP000053330"/>
    </source>
</evidence>
<name>A0A091KRH4_9AVES</name>
<dbReference type="Gene3D" id="3.30.1470.10">
    <property type="entry name" value="Photosystem I PsaD, reaction center subunit II"/>
    <property type="match status" value="1"/>
</dbReference>
<evidence type="ECO:0000259" key="2">
    <source>
        <dbReference type="PROSITE" id="PS50020"/>
    </source>
</evidence>
<sequence>FARLIGIDPEKEPELMWLAREGLMAPLPVEWRICNNSRGDIYYFNLATSQSTCIHPSEDRYKRLVIQERKKLLARGSSKKKEEKKKKKKKKEKE</sequence>
<dbReference type="PANTHER" id="PTHR21715">
    <property type="entry name" value="RH04127P"/>
    <property type="match status" value="1"/>
</dbReference>
<feature type="domain" description="WW" evidence="2">
    <location>
        <begin position="25"/>
        <end position="58"/>
    </location>
</feature>
<dbReference type="Proteomes" id="UP000053330">
    <property type="component" value="Unassembled WGS sequence"/>
</dbReference>
<feature type="non-terminal residue" evidence="3">
    <location>
        <position position="1"/>
    </location>
</feature>
<dbReference type="SUPFAM" id="SSF51045">
    <property type="entry name" value="WW domain"/>
    <property type="match status" value="1"/>
</dbReference>
<reference evidence="3 4" key="1">
    <citation type="submission" date="2014-04" db="EMBL/GenBank/DDBJ databases">
        <title>Genome evolution of avian class.</title>
        <authorList>
            <person name="Zhang G."/>
            <person name="Li C."/>
        </authorList>
    </citation>
    <scope>NUCLEOTIDE SEQUENCE [LARGE SCALE GENOMIC DNA]</scope>
    <source>
        <strain evidence="3">BGI_N324</strain>
    </source>
</reference>
<dbReference type="InterPro" id="IPR053233">
    <property type="entry name" value="ABRA-related"/>
</dbReference>